<keyword evidence="1" id="KW-0175">Coiled coil</keyword>
<accession>A0A8X7URP9</accession>
<feature type="compositionally biased region" description="Basic residues" evidence="2">
    <location>
        <begin position="402"/>
        <end position="412"/>
    </location>
</feature>
<sequence length="1019" mass="111988">MIRDEDADRVEVGNSDVSGSEDRRRDQGDIATGSERGDADKSGRSPTSSRQVRTRVCFDQIDPGGIFEELALLPPGLLRDPRAQSWGNVFGSSASHHTVRDLLRASGGAGVTYIIPSAEQRPWSPPVGYQCVYESYFGDHTKLWFPIPRLVTSYAFRRDIAISQLLNGSLRIAVMLMVKAAEMDISMSVRVFEELTFTKAEPNGIFSVKMRSNYNVLTGHPNKTHDWQRAYFFVKSDEHAFEEPPGDDYRVLWNRQLGRDSSFVIRIRSPTPRSFSKVLKRSRRTVIFVGRISVRSGYVVSKLGSLESRLPLFTRKQQRLLDKAREMDGVPDLSAMLKGMLQLLMKKSTTVDPQGPSNSGVDVISEGGGTSREGASKEGASREEGPIAIDQGGRAETSASGPKKKKKTKRTKGGATDEVPPEKSASLDTTSEGSKAKKKKDGRKRSRGGAASSADRGEGLAEGQEAVLVGAASDGHPRKRTKRSVEAEPRPSTSDANAADATLVDAVGEASGTPENLSEERRKTCSREGGSSGEPARSTPDSSARKRSGSEGSVAKRKRIEFPDRVEFSYNETTPLILNPLRCAELTRQIRGGTKDMPQLEDLYFKNEYIDVASSRARSDGSMNFLVEKYDSALKQTMIQLGSSEKLAQARLKAIERVRAEHKKAKEKAAKEKEVLRVKFEELEGKLKSAGAAKKELARDNTRMEQAAATLEKEKTELLEERDAAVEKLIGESSERLRGLRLLKVNRCFGRVHDHFTRLDAFGKAKNQYGQASGTKKCLEMIKASGTEIPKEMIDVFAEQEKLYEAEATKFCVGPLSDSDLTLSPLVLPSRFVEDRFRASFDPYGSNVNLIRPGMVSQLITSLKITEEPSEEPLVDVTSVPAEHVEVPEGGGLGERPENENLEEVPGKDNLEIGNTPVREEETENMGIEDPVLVSDYSSEGREDEEEEDDRVEETSPLQPVEEEMTNKVGNRDVPPPPAVASLVPVPTRVEDPTAAATEDPVGPSALWMPEEVGQDSAP</sequence>
<dbReference type="EMBL" id="JAAMPC010000010">
    <property type="protein sequence ID" value="KAG2288317.1"/>
    <property type="molecule type" value="Genomic_DNA"/>
</dbReference>
<feature type="region of interest" description="Disordered" evidence="2">
    <location>
        <begin position="886"/>
        <end position="1019"/>
    </location>
</feature>
<gene>
    <name evidence="3" type="ORF">Bca52824_047921</name>
</gene>
<evidence type="ECO:0000313" key="4">
    <source>
        <dbReference type="Proteomes" id="UP000886595"/>
    </source>
</evidence>
<evidence type="ECO:0000256" key="2">
    <source>
        <dbReference type="SAM" id="MobiDB-lite"/>
    </source>
</evidence>
<reference evidence="3 4" key="1">
    <citation type="submission" date="2020-02" db="EMBL/GenBank/DDBJ databases">
        <authorList>
            <person name="Ma Q."/>
            <person name="Huang Y."/>
            <person name="Song X."/>
            <person name="Pei D."/>
        </authorList>
    </citation>
    <scope>NUCLEOTIDE SEQUENCE [LARGE SCALE GENOMIC DNA]</scope>
    <source>
        <strain evidence="3">Sxm20200214</strain>
        <tissue evidence="3">Leaf</tissue>
    </source>
</reference>
<protein>
    <submittedName>
        <fullName evidence="3">Uncharacterized protein</fullName>
    </submittedName>
</protein>
<feature type="compositionally biased region" description="Acidic residues" evidence="2">
    <location>
        <begin position="942"/>
        <end position="952"/>
    </location>
</feature>
<dbReference type="AlphaFoldDB" id="A0A8X7URP9"/>
<feature type="compositionally biased region" description="Polar residues" evidence="2">
    <location>
        <begin position="348"/>
        <end position="360"/>
    </location>
</feature>
<comment type="caution">
    <text evidence="3">The sequence shown here is derived from an EMBL/GenBank/DDBJ whole genome shotgun (WGS) entry which is preliminary data.</text>
</comment>
<feature type="region of interest" description="Disordered" evidence="2">
    <location>
        <begin position="1"/>
        <end position="55"/>
    </location>
</feature>
<feature type="compositionally biased region" description="Basic and acidic residues" evidence="2">
    <location>
        <begin position="895"/>
        <end position="911"/>
    </location>
</feature>
<dbReference type="Proteomes" id="UP000886595">
    <property type="component" value="Unassembled WGS sequence"/>
</dbReference>
<organism evidence="3 4">
    <name type="scientific">Brassica carinata</name>
    <name type="common">Ethiopian mustard</name>
    <name type="synonym">Abyssinian cabbage</name>
    <dbReference type="NCBI Taxonomy" id="52824"/>
    <lineage>
        <taxon>Eukaryota</taxon>
        <taxon>Viridiplantae</taxon>
        <taxon>Streptophyta</taxon>
        <taxon>Embryophyta</taxon>
        <taxon>Tracheophyta</taxon>
        <taxon>Spermatophyta</taxon>
        <taxon>Magnoliopsida</taxon>
        <taxon>eudicotyledons</taxon>
        <taxon>Gunneridae</taxon>
        <taxon>Pentapetalae</taxon>
        <taxon>rosids</taxon>
        <taxon>malvids</taxon>
        <taxon>Brassicales</taxon>
        <taxon>Brassicaceae</taxon>
        <taxon>Brassiceae</taxon>
        <taxon>Brassica</taxon>
    </lineage>
</organism>
<keyword evidence="4" id="KW-1185">Reference proteome</keyword>
<proteinExistence type="predicted"/>
<evidence type="ECO:0000256" key="1">
    <source>
        <dbReference type="SAM" id="Coils"/>
    </source>
</evidence>
<dbReference type="OrthoDB" id="1112599at2759"/>
<feature type="region of interest" description="Disordered" evidence="2">
    <location>
        <begin position="348"/>
        <end position="556"/>
    </location>
</feature>
<feature type="compositionally biased region" description="Basic and acidic residues" evidence="2">
    <location>
        <begin position="1"/>
        <end position="11"/>
    </location>
</feature>
<name>A0A8X7URP9_BRACI</name>
<evidence type="ECO:0000313" key="3">
    <source>
        <dbReference type="EMBL" id="KAG2288317.1"/>
    </source>
</evidence>
<feature type="coiled-coil region" evidence="1">
    <location>
        <begin position="652"/>
        <end position="728"/>
    </location>
</feature>
<feature type="compositionally biased region" description="Basic and acidic residues" evidence="2">
    <location>
        <begin position="374"/>
        <end position="385"/>
    </location>
</feature>
<feature type="compositionally biased region" description="Basic residues" evidence="2">
    <location>
        <begin position="436"/>
        <end position="447"/>
    </location>
</feature>